<dbReference type="InterPro" id="IPR052158">
    <property type="entry name" value="INH-QAR"/>
</dbReference>
<keyword evidence="1" id="KW-0812">Transmembrane</keyword>
<protein>
    <submittedName>
        <fullName evidence="3">DJ-1/PfpI family protein</fullName>
    </submittedName>
</protein>
<keyword evidence="1" id="KW-1133">Transmembrane helix</keyword>
<evidence type="ECO:0000313" key="4">
    <source>
        <dbReference type="Proteomes" id="UP000450917"/>
    </source>
</evidence>
<keyword evidence="1" id="KW-0472">Membrane</keyword>
<proteinExistence type="predicted"/>
<evidence type="ECO:0000259" key="2">
    <source>
        <dbReference type="Pfam" id="PF01965"/>
    </source>
</evidence>
<dbReference type="Gene3D" id="3.40.50.880">
    <property type="match status" value="2"/>
</dbReference>
<accession>A0A7X2ZBN9</accession>
<dbReference type="SUPFAM" id="SSF52317">
    <property type="entry name" value="Class I glutamine amidotransferase-like"/>
    <property type="match status" value="2"/>
</dbReference>
<dbReference type="AlphaFoldDB" id="A0A7X2ZBN9"/>
<dbReference type="RefSeq" id="WP_127606638.1">
    <property type="nucleotide sequence ID" value="NZ_JARTHJ010000006.1"/>
</dbReference>
<feature type="transmembrane region" description="Helical" evidence="1">
    <location>
        <begin position="9"/>
        <end position="29"/>
    </location>
</feature>
<keyword evidence="4" id="KW-1185">Reference proteome</keyword>
<dbReference type="Proteomes" id="UP000450917">
    <property type="component" value="Unassembled WGS sequence"/>
</dbReference>
<organism evidence="3 4">
    <name type="scientific">Paenibacillus validus</name>
    <dbReference type="NCBI Taxonomy" id="44253"/>
    <lineage>
        <taxon>Bacteria</taxon>
        <taxon>Bacillati</taxon>
        <taxon>Bacillota</taxon>
        <taxon>Bacilli</taxon>
        <taxon>Bacillales</taxon>
        <taxon>Paenibacillaceae</taxon>
        <taxon>Paenibacillus</taxon>
    </lineage>
</organism>
<dbReference type="PANTHER" id="PTHR43130:SF3">
    <property type="entry name" value="HTH-TYPE TRANSCRIPTIONAL REGULATOR RV1931C"/>
    <property type="match status" value="1"/>
</dbReference>
<feature type="domain" description="DJ-1/PfpI" evidence="2">
    <location>
        <begin position="61"/>
        <end position="225"/>
    </location>
</feature>
<evidence type="ECO:0000256" key="1">
    <source>
        <dbReference type="SAM" id="Phobius"/>
    </source>
</evidence>
<name>A0A7X2ZBN9_9BACL</name>
<comment type="caution">
    <text evidence="3">The sequence shown here is derived from an EMBL/GenBank/DDBJ whole genome shotgun (WGS) entry which is preliminary data.</text>
</comment>
<dbReference type="InterPro" id="IPR002818">
    <property type="entry name" value="DJ-1/PfpI"/>
</dbReference>
<gene>
    <name evidence="3" type="ORF">GNP93_14980</name>
</gene>
<dbReference type="InterPro" id="IPR029062">
    <property type="entry name" value="Class_I_gatase-like"/>
</dbReference>
<reference evidence="3 4" key="1">
    <citation type="submission" date="2019-11" db="EMBL/GenBank/DDBJ databases">
        <title>Draft genome sequences of five Paenibacillus species of dairy origin.</title>
        <authorList>
            <person name="Olajide A.M."/>
            <person name="Chen S."/>
            <person name="Lapointe G."/>
        </authorList>
    </citation>
    <scope>NUCLEOTIDE SEQUENCE [LARGE SCALE GENOMIC DNA]</scope>
    <source>
        <strain evidence="3 4">2CS3</strain>
    </source>
</reference>
<feature type="transmembrane region" description="Helical" evidence="1">
    <location>
        <begin position="422"/>
        <end position="440"/>
    </location>
</feature>
<dbReference type="PANTHER" id="PTHR43130">
    <property type="entry name" value="ARAC-FAMILY TRANSCRIPTIONAL REGULATOR"/>
    <property type="match status" value="1"/>
</dbReference>
<dbReference type="Pfam" id="PF01965">
    <property type="entry name" value="DJ-1_PfpI"/>
    <property type="match status" value="1"/>
</dbReference>
<dbReference type="EMBL" id="WNZX01000012">
    <property type="protein sequence ID" value="MUG71973.1"/>
    <property type="molecule type" value="Genomic_DNA"/>
</dbReference>
<evidence type="ECO:0000313" key="3">
    <source>
        <dbReference type="EMBL" id="MUG71973.1"/>
    </source>
</evidence>
<sequence>MLKFLLRVGVYLSMIAVFVGGVAAFGYLGSQKAFWGSVRKEPVPSLQGMQKPEHDPNKPTVAVLLGNENTEGLDFTIPYQMFSMTGAYNVYAVAADNQVKTLTGGLDVVPHYSFQELDELLGRSADIIAIPFMTMGDPKKYEPVREWILKHKETTLLSICAGSDNLAATGLLNGKIAASHWQTKWILTKKYPEVNWQWDQRYVTNGDKMISSAGISSGIDAVLYVISQKLGEPMAAKVAKEMNYPSYHFLQNPKIEPFYLDYRYATYVLNNAFQWNKTKAGVLLYDGVGEMAVASVFDIYSDSGTTRVLSVSRTDQPLVTKHGLNVIARHTMSNLPKLDKMIVPGTEAKLRATEEIKSWNERGNAMELQFVHADSPNRFLFEVQLEDLAKQEDLLTAKHAVKRLEFRADDFRLEGNPFPIETYGALLLTLAVAVLAAVYMDRRFILKRKLPCCAHRSKTLS</sequence>